<gene>
    <name evidence="4" type="ORF">DY000_02015418</name>
</gene>
<evidence type="ECO:0000259" key="3">
    <source>
        <dbReference type="Pfam" id="PF13456"/>
    </source>
</evidence>
<dbReference type="Proteomes" id="UP000266723">
    <property type="component" value="Unassembled WGS sequence"/>
</dbReference>
<evidence type="ECO:0000256" key="1">
    <source>
        <dbReference type="SAM" id="MobiDB-lite"/>
    </source>
</evidence>
<keyword evidence="2" id="KW-1133">Transmembrane helix</keyword>
<dbReference type="EMBL" id="QGKV02000759">
    <property type="protein sequence ID" value="KAF3568480.1"/>
    <property type="molecule type" value="Genomic_DNA"/>
</dbReference>
<comment type="caution">
    <text evidence="4">The sequence shown here is derived from an EMBL/GenBank/DDBJ whole genome shotgun (WGS) entry which is preliminary data.</text>
</comment>
<feature type="transmembrane region" description="Helical" evidence="2">
    <location>
        <begin position="56"/>
        <end position="79"/>
    </location>
</feature>
<feature type="transmembrane region" description="Helical" evidence="2">
    <location>
        <begin position="12"/>
        <end position="36"/>
    </location>
</feature>
<protein>
    <recommendedName>
        <fullName evidence="3">RNase H type-1 domain-containing protein</fullName>
    </recommendedName>
</protein>
<keyword evidence="2" id="KW-0472">Membrane</keyword>
<feature type="domain" description="RNase H type-1" evidence="3">
    <location>
        <begin position="17"/>
        <end position="50"/>
    </location>
</feature>
<dbReference type="Pfam" id="PF13456">
    <property type="entry name" value="RVT_3"/>
    <property type="match status" value="1"/>
</dbReference>
<evidence type="ECO:0000313" key="4">
    <source>
        <dbReference type="EMBL" id="KAF3568480.1"/>
    </source>
</evidence>
<keyword evidence="5" id="KW-1185">Reference proteome</keyword>
<evidence type="ECO:0000256" key="2">
    <source>
        <dbReference type="SAM" id="Phobius"/>
    </source>
</evidence>
<dbReference type="InterPro" id="IPR002156">
    <property type="entry name" value="RNaseH_domain"/>
</dbReference>
<dbReference type="InterPro" id="IPR036397">
    <property type="entry name" value="RNaseH_sf"/>
</dbReference>
<accession>A0ABQ7D9V8</accession>
<name>A0ABQ7D9V8_BRACR</name>
<keyword evidence="2" id="KW-0812">Transmembrane</keyword>
<evidence type="ECO:0000313" key="5">
    <source>
        <dbReference type="Proteomes" id="UP000266723"/>
    </source>
</evidence>
<sequence length="357" mass="39264">MIKALKTKSSLIGLYGILADILSLASSFEYFSFHWISRMKNAEADKLAKQVLSAELVLMATTTLSLTCPLITFFLPFLIRRSVSTSLNGFTALVTGSGSSNSCLLCDSTSVSRSPLLKPQNLAALSFSLKSHLLHTGQLVTAISALVSIQTSFNGFTQSPESVSSELTGICRSPPLKPRILAALNFSLKSLLHHRANRLSIRSQTRPQSQQQYSAPSWSFGTLIPKKPKLFLLAFQQVLPSQPDTILAQTISYVLSLHPGPSALDLDQTFSLSPFARGAHHPTNPTNPNPRRSPFASDTFRLSSCPRLSLSLRSAPARVPSNSRFIRSSWWSGFYNLQNKGNPNFENMNLTWLFCKD</sequence>
<feature type="region of interest" description="Disordered" evidence="1">
    <location>
        <begin position="277"/>
        <end position="296"/>
    </location>
</feature>
<dbReference type="Gene3D" id="3.30.420.10">
    <property type="entry name" value="Ribonuclease H-like superfamily/Ribonuclease H"/>
    <property type="match status" value="1"/>
</dbReference>
<reference evidence="4 5" key="1">
    <citation type="journal article" date="2020" name="BMC Genomics">
        <title>Intraspecific diversification of the crop wild relative Brassica cretica Lam. using demographic model selection.</title>
        <authorList>
            <person name="Kioukis A."/>
            <person name="Michalopoulou V.A."/>
            <person name="Briers L."/>
            <person name="Pirintsos S."/>
            <person name="Studholme D.J."/>
            <person name="Pavlidis P."/>
            <person name="Sarris P.F."/>
        </authorList>
    </citation>
    <scope>NUCLEOTIDE SEQUENCE [LARGE SCALE GENOMIC DNA]</scope>
    <source>
        <strain evidence="5">cv. PFS-1207/04</strain>
    </source>
</reference>
<proteinExistence type="predicted"/>
<organism evidence="4 5">
    <name type="scientific">Brassica cretica</name>
    <name type="common">Mustard</name>
    <dbReference type="NCBI Taxonomy" id="69181"/>
    <lineage>
        <taxon>Eukaryota</taxon>
        <taxon>Viridiplantae</taxon>
        <taxon>Streptophyta</taxon>
        <taxon>Embryophyta</taxon>
        <taxon>Tracheophyta</taxon>
        <taxon>Spermatophyta</taxon>
        <taxon>Magnoliopsida</taxon>
        <taxon>eudicotyledons</taxon>
        <taxon>Gunneridae</taxon>
        <taxon>Pentapetalae</taxon>
        <taxon>rosids</taxon>
        <taxon>malvids</taxon>
        <taxon>Brassicales</taxon>
        <taxon>Brassicaceae</taxon>
        <taxon>Brassiceae</taxon>
        <taxon>Brassica</taxon>
    </lineage>
</organism>